<dbReference type="InterPro" id="IPR017853">
    <property type="entry name" value="GH"/>
</dbReference>
<dbReference type="SUPFAM" id="SSF49899">
    <property type="entry name" value="Concanavalin A-like lectins/glucanases"/>
    <property type="match status" value="1"/>
</dbReference>
<keyword evidence="4 5" id="KW-0326">Glycosidase</keyword>
<dbReference type="Gene3D" id="2.60.40.1180">
    <property type="entry name" value="Golgi alpha-mannosidase II"/>
    <property type="match status" value="1"/>
</dbReference>
<dbReference type="Gene3D" id="3.20.20.70">
    <property type="entry name" value="Aldolase class I"/>
    <property type="match status" value="1"/>
</dbReference>
<dbReference type="Pfam" id="PF17801">
    <property type="entry name" value="Melibiase_C"/>
    <property type="match status" value="1"/>
</dbReference>
<keyword evidence="5" id="KW-1015">Disulfide bond</keyword>
<keyword evidence="2 6" id="KW-0732">Signal</keyword>
<evidence type="ECO:0000256" key="3">
    <source>
        <dbReference type="ARBA" id="ARBA00022801"/>
    </source>
</evidence>
<comment type="similarity">
    <text evidence="1 5">Belongs to the glycosyl hydrolase 27 family.</text>
</comment>
<dbReference type="CDD" id="cd14792">
    <property type="entry name" value="GH27"/>
    <property type="match status" value="1"/>
</dbReference>
<dbReference type="InterPro" id="IPR002241">
    <property type="entry name" value="Glyco_hydro_27"/>
</dbReference>
<keyword evidence="3 5" id="KW-0378">Hydrolase</keyword>
<dbReference type="AlphaFoldDB" id="A0A7W9NFI6"/>
<dbReference type="Pfam" id="PF16499">
    <property type="entry name" value="Melibiase_2"/>
    <property type="match status" value="2"/>
</dbReference>
<feature type="chain" id="PRO_5038712203" description="Alpha-galactosidase" evidence="6">
    <location>
        <begin position="23"/>
        <end position="749"/>
    </location>
</feature>
<reference evidence="8 9" key="1">
    <citation type="submission" date="2020-08" db="EMBL/GenBank/DDBJ databases">
        <title>Sequencing the genomes of 1000 actinobacteria strains.</title>
        <authorList>
            <person name="Klenk H.-P."/>
        </authorList>
    </citation>
    <scope>NUCLEOTIDE SEQUENCE [LARGE SCALE GENOMIC DNA]</scope>
    <source>
        <strain evidence="8 9">DSM 43851</strain>
    </source>
</reference>
<evidence type="ECO:0000256" key="6">
    <source>
        <dbReference type="SAM" id="SignalP"/>
    </source>
</evidence>
<comment type="catalytic activity">
    <reaction evidence="5">
        <text>Hydrolysis of terminal, non-reducing alpha-D-galactose residues in alpha-D-galactosides, including galactose oligosaccharides, galactomannans and galactolipids.</text>
        <dbReference type="EC" id="3.2.1.22"/>
    </reaction>
</comment>
<dbReference type="InterPro" id="IPR013785">
    <property type="entry name" value="Aldolase_TIM"/>
</dbReference>
<gene>
    <name evidence="8" type="ORF">BJ998_001347</name>
</gene>
<dbReference type="GO" id="GO:0005975">
    <property type="term" value="P:carbohydrate metabolic process"/>
    <property type="evidence" value="ECO:0007669"/>
    <property type="project" value="InterPro"/>
</dbReference>
<dbReference type="SUPFAM" id="SSF51445">
    <property type="entry name" value="(Trans)glycosidases"/>
    <property type="match status" value="1"/>
</dbReference>
<keyword evidence="9" id="KW-1185">Reference proteome</keyword>
<feature type="domain" description="Alpha galactosidase C-terminal" evidence="7">
    <location>
        <begin position="368"/>
        <end position="442"/>
    </location>
</feature>
<organism evidence="8 9">
    <name type="scientific">Kutzneria kofuensis</name>
    <dbReference type="NCBI Taxonomy" id="103725"/>
    <lineage>
        <taxon>Bacteria</taxon>
        <taxon>Bacillati</taxon>
        <taxon>Actinomycetota</taxon>
        <taxon>Actinomycetes</taxon>
        <taxon>Pseudonocardiales</taxon>
        <taxon>Pseudonocardiaceae</taxon>
        <taxon>Kutzneria</taxon>
    </lineage>
</organism>
<evidence type="ECO:0000256" key="5">
    <source>
        <dbReference type="RuleBase" id="RU361168"/>
    </source>
</evidence>
<dbReference type="InterPro" id="IPR013320">
    <property type="entry name" value="ConA-like_dom_sf"/>
</dbReference>
<evidence type="ECO:0000259" key="7">
    <source>
        <dbReference type="Pfam" id="PF17801"/>
    </source>
</evidence>
<dbReference type="PRINTS" id="PR00740">
    <property type="entry name" value="GLHYDRLASE27"/>
</dbReference>
<evidence type="ECO:0000256" key="1">
    <source>
        <dbReference type="ARBA" id="ARBA00009743"/>
    </source>
</evidence>
<accession>A0A7W9NFI6</accession>
<dbReference type="Proteomes" id="UP000585638">
    <property type="component" value="Unassembled WGS sequence"/>
</dbReference>
<dbReference type="EC" id="3.2.1.22" evidence="5"/>
<evidence type="ECO:0000256" key="4">
    <source>
        <dbReference type="ARBA" id="ARBA00023295"/>
    </source>
</evidence>
<dbReference type="RefSeq" id="WP_184859440.1">
    <property type="nucleotide sequence ID" value="NZ_JACHIR010000001.1"/>
</dbReference>
<evidence type="ECO:0000256" key="2">
    <source>
        <dbReference type="ARBA" id="ARBA00022729"/>
    </source>
</evidence>
<feature type="signal peptide" evidence="6">
    <location>
        <begin position="1"/>
        <end position="22"/>
    </location>
</feature>
<dbReference type="PANTHER" id="PTHR11452:SF33">
    <property type="entry name" value="ALPHA-GALACTOSIDASE 2"/>
    <property type="match status" value="1"/>
</dbReference>
<dbReference type="InterPro" id="IPR041233">
    <property type="entry name" value="Melibiase_C"/>
</dbReference>
<evidence type="ECO:0000313" key="8">
    <source>
        <dbReference type="EMBL" id="MBB5890151.1"/>
    </source>
</evidence>
<dbReference type="Gene3D" id="2.60.120.200">
    <property type="match status" value="1"/>
</dbReference>
<protein>
    <recommendedName>
        <fullName evidence="5">Alpha-galactosidase</fullName>
        <ecNumber evidence="5">3.2.1.22</ecNumber>
    </recommendedName>
    <alternativeName>
        <fullName evidence="5">Melibiase</fullName>
    </alternativeName>
</protein>
<proteinExistence type="inferred from homology"/>
<name>A0A7W9NFI6_9PSEU</name>
<dbReference type="EMBL" id="JACHIR010000001">
    <property type="protein sequence ID" value="MBB5890151.1"/>
    <property type="molecule type" value="Genomic_DNA"/>
</dbReference>
<dbReference type="SUPFAM" id="SSF51011">
    <property type="entry name" value="Glycosyl hydrolase domain"/>
    <property type="match status" value="1"/>
</dbReference>
<dbReference type="PANTHER" id="PTHR11452">
    <property type="entry name" value="ALPHA-GALACTOSIDASE/ALPHA-N-ACETYLGALACTOSAMINIDASE"/>
    <property type="match status" value="1"/>
</dbReference>
<comment type="caution">
    <text evidence="8">The sequence shown here is derived from an EMBL/GenBank/DDBJ whole genome shotgun (WGS) entry which is preliminary data.</text>
</comment>
<dbReference type="GO" id="GO:0004557">
    <property type="term" value="F:alpha-galactosidase activity"/>
    <property type="evidence" value="ECO:0007669"/>
    <property type="project" value="UniProtKB-EC"/>
</dbReference>
<dbReference type="InterPro" id="IPR013780">
    <property type="entry name" value="Glyco_hydro_b"/>
</dbReference>
<evidence type="ECO:0000313" key="9">
    <source>
        <dbReference type="Proteomes" id="UP000585638"/>
    </source>
</evidence>
<sequence>MAKRVLTAALAGLLMITGLAVTAPTAAADSAPTVKPPMGWSSWSFVRKNPTAAIIEAQAKAMKDSGLTRLGYQYVNIDDFWYQCPGAQGPNVDQYGRWVIDSTKFPAQGAKSGIQATADYVHSLGLKFGLYMTPGIAKQAVEQNTAIEGTPYHAADIATSYNEANYNCGGMVGIDFTKPGAQAFIDGWAKQFASWGVDYLKLDGVGTQDIQDVQAWSEALRNTGRKIHLELSNNLDINNAKAWQDLADGWRTGGDVECYCGANDSSFPLTSWASVASRFDQVADWAPYGGPAGFNDYDSVEIGNGANNGLTLDERKTQLSLWSLAASPLFLGTDLTHLDPTDLSLLRNEDVLAVDQDGIDAKRISGDADTQVFAKKETNGDVIVGLFNTAAAPRAVSTTAAALGLPRAADYSLQDLWSREKTESTGTISVDVPAHGVALYRVRALHHVDLGAKPNTSVSLTWDAAGSDSLKRTGVLEFVDNGSTPVRNVSLALKASSGASVTPASVPTRQIVWPGEKIRVPFTVAIPASDNLFTTTSVKATADFRYLVGGSGELAAADSTTVNHPVTGPYQTFASTTAQFSQVGDRLGIQAQGADLWGSVNEYGAMYLPGKEHDGSTTVVKIDSQSDTNVWAKAGIMVRNDITNANAGAGHVILAETPGNGFLLDWDSDGDGLLDQQASVASAVYPAWLKLVRSGTTFSGYYSTDGTTWNLVGTGDVPSAAATQDVGVYAISHAPRTTAEVDFSGFSTN</sequence>